<evidence type="ECO:0000256" key="1">
    <source>
        <dbReference type="ARBA" id="ARBA00023235"/>
    </source>
</evidence>
<dbReference type="InterPro" id="IPR050343">
    <property type="entry name" value="RsuA_PseudoU_synthase"/>
</dbReference>
<dbReference type="Gene3D" id="3.30.70.1560">
    <property type="entry name" value="Alpha-L RNA-binding motif"/>
    <property type="match status" value="1"/>
</dbReference>
<dbReference type="PANTHER" id="PTHR47683:SF2">
    <property type="entry name" value="RNA-BINDING S4 DOMAIN-CONTAINING PROTEIN"/>
    <property type="match status" value="1"/>
</dbReference>
<feature type="domain" description="RNA-binding S4" evidence="3">
    <location>
        <begin position="15"/>
        <end position="75"/>
    </location>
</feature>
<evidence type="ECO:0000259" key="3">
    <source>
        <dbReference type="SMART" id="SM00363"/>
    </source>
</evidence>
<evidence type="ECO:0000313" key="5">
    <source>
        <dbReference type="Proteomes" id="UP001500618"/>
    </source>
</evidence>
<proteinExistence type="predicted"/>
<dbReference type="SUPFAM" id="SSF55120">
    <property type="entry name" value="Pseudouridine synthase"/>
    <property type="match status" value="1"/>
</dbReference>
<gene>
    <name evidence="4" type="ORF">GCM10009765_44560</name>
</gene>
<dbReference type="InterPro" id="IPR020103">
    <property type="entry name" value="PsdUridine_synth_cat_dom_sf"/>
</dbReference>
<organism evidence="4 5">
    <name type="scientific">Fodinicola feengrottensis</name>
    <dbReference type="NCBI Taxonomy" id="435914"/>
    <lineage>
        <taxon>Bacteria</taxon>
        <taxon>Bacillati</taxon>
        <taxon>Actinomycetota</taxon>
        <taxon>Actinomycetes</taxon>
        <taxon>Mycobacteriales</taxon>
        <taxon>Fodinicola</taxon>
    </lineage>
</organism>
<dbReference type="EMBL" id="BAAANY010000017">
    <property type="protein sequence ID" value="GAA1690245.1"/>
    <property type="molecule type" value="Genomic_DNA"/>
</dbReference>
<dbReference type="PANTHER" id="PTHR47683">
    <property type="entry name" value="PSEUDOURIDINE SYNTHASE FAMILY PROTEIN-RELATED"/>
    <property type="match status" value="1"/>
</dbReference>
<keyword evidence="1" id="KW-0413">Isomerase</keyword>
<dbReference type="InterPro" id="IPR002942">
    <property type="entry name" value="S4_RNA-bd"/>
</dbReference>
<dbReference type="PROSITE" id="PS50889">
    <property type="entry name" value="S4"/>
    <property type="match status" value="1"/>
</dbReference>
<dbReference type="InterPro" id="IPR036986">
    <property type="entry name" value="S4_RNA-bd_sf"/>
</dbReference>
<keyword evidence="5" id="KW-1185">Reference proteome</keyword>
<dbReference type="NCBIfam" id="TIGR00093">
    <property type="entry name" value="pseudouridine synthase"/>
    <property type="match status" value="1"/>
</dbReference>
<protein>
    <submittedName>
        <fullName evidence="4">Pseudouridine synthase</fullName>
    </submittedName>
</protein>
<evidence type="ECO:0000256" key="2">
    <source>
        <dbReference type="PROSITE-ProRule" id="PRU00182"/>
    </source>
</evidence>
<dbReference type="CDD" id="cd02870">
    <property type="entry name" value="PseudoU_synth_RsuA_like"/>
    <property type="match status" value="1"/>
</dbReference>
<dbReference type="SUPFAM" id="SSF55174">
    <property type="entry name" value="Alpha-L RNA-binding motif"/>
    <property type="match status" value="1"/>
</dbReference>
<dbReference type="Proteomes" id="UP001500618">
    <property type="component" value="Unassembled WGS sequence"/>
</dbReference>
<sequence>MPTPQQPDVPDERGDRLQKVLAAAGVGSRRACEDLIADGRVKVDGKVVSRLGSRVDPQKVTIHVDDKRVMLDDKVVHLALNKPRGVLSTMSDDRNRPTVYDYVAERPERLFHVGRLDADSEGLLLMMNDGELAHRLTHPSYEVEKTYMAEVPGPVKPATLRRLMSGVELEDGPVKVHKVRITDTLGARAVLEIVLHEGRKHVVRRLLEEVGHPVSRLVRTQYGAVRLGHQRPGTVRRLTSSEVAELYKVVDL</sequence>
<evidence type="ECO:0000313" key="4">
    <source>
        <dbReference type="EMBL" id="GAA1690245.1"/>
    </source>
</evidence>
<dbReference type="InterPro" id="IPR020094">
    <property type="entry name" value="TruA/RsuA/RluB/E/F_N"/>
</dbReference>
<reference evidence="4 5" key="1">
    <citation type="journal article" date="2019" name="Int. J. Syst. Evol. Microbiol.">
        <title>The Global Catalogue of Microorganisms (GCM) 10K type strain sequencing project: providing services to taxonomists for standard genome sequencing and annotation.</title>
        <authorList>
            <consortium name="The Broad Institute Genomics Platform"/>
            <consortium name="The Broad Institute Genome Sequencing Center for Infectious Disease"/>
            <person name="Wu L."/>
            <person name="Ma J."/>
        </authorList>
    </citation>
    <scope>NUCLEOTIDE SEQUENCE [LARGE SCALE GENOMIC DNA]</scope>
    <source>
        <strain evidence="4 5">JCM 14718</strain>
    </source>
</reference>
<accession>A0ABN2HMB7</accession>
<dbReference type="Pfam" id="PF01479">
    <property type="entry name" value="S4"/>
    <property type="match status" value="1"/>
</dbReference>
<dbReference type="InterPro" id="IPR000748">
    <property type="entry name" value="PsdUridine_synth_RsuA/RluB/E/F"/>
</dbReference>
<dbReference type="Pfam" id="PF00849">
    <property type="entry name" value="PseudoU_synth_2"/>
    <property type="match status" value="1"/>
</dbReference>
<dbReference type="InterPro" id="IPR042092">
    <property type="entry name" value="PsdUridine_s_RsuA/RluB/E/F_cat"/>
</dbReference>
<dbReference type="Gene3D" id="3.30.70.580">
    <property type="entry name" value="Pseudouridine synthase I, catalytic domain, N-terminal subdomain"/>
    <property type="match status" value="1"/>
</dbReference>
<dbReference type="SMART" id="SM00363">
    <property type="entry name" value="S4"/>
    <property type="match status" value="1"/>
</dbReference>
<dbReference type="InterPro" id="IPR006145">
    <property type="entry name" value="PsdUridine_synth_RsuA/RluA"/>
</dbReference>
<dbReference type="RefSeq" id="WP_344312300.1">
    <property type="nucleotide sequence ID" value="NZ_BAAANY010000017.1"/>
</dbReference>
<dbReference type="CDD" id="cd00165">
    <property type="entry name" value="S4"/>
    <property type="match status" value="1"/>
</dbReference>
<keyword evidence="2" id="KW-0694">RNA-binding</keyword>
<name>A0ABN2HMB7_9ACTN</name>
<comment type="caution">
    <text evidence="4">The sequence shown here is derived from an EMBL/GenBank/DDBJ whole genome shotgun (WGS) entry which is preliminary data.</text>
</comment>
<dbReference type="Gene3D" id="3.10.290.10">
    <property type="entry name" value="RNA-binding S4 domain"/>
    <property type="match status" value="1"/>
</dbReference>